<dbReference type="SUPFAM" id="SSF56784">
    <property type="entry name" value="HAD-like"/>
    <property type="match status" value="1"/>
</dbReference>
<reference evidence="1" key="1">
    <citation type="submission" date="2020-08" db="EMBL/GenBank/DDBJ databases">
        <title>Genome public.</title>
        <authorList>
            <person name="Liu C."/>
            <person name="Sun Q."/>
        </authorList>
    </citation>
    <scope>NUCLEOTIDE SEQUENCE</scope>
    <source>
        <strain evidence="1">NSJ-23</strain>
    </source>
</reference>
<dbReference type="RefSeq" id="WP_186852306.1">
    <property type="nucleotide sequence ID" value="NZ_JACOPO010000002.1"/>
</dbReference>
<proteinExistence type="predicted"/>
<organism evidence="1 2">
    <name type="scientific">Flintibacter hominis</name>
    <dbReference type="NCBI Taxonomy" id="2763048"/>
    <lineage>
        <taxon>Bacteria</taxon>
        <taxon>Bacillati</taxon>
        <taxon>Bacillota</taxon>
        <taxon>Clostridia</taxon>
        <taxon>Eubacteriales</taxon>
        <taxon>Flintibacter</taxon>
    </lineage>
</organism>
<name>A0A8J6J7R2_9FIRM</name>
<dbReference type="InterPro" id="IPR000150">
    <property type="entry name" value="Cof"/>
</dbReference>
<dbReference type="AlphaFoldDB" id="A0A8J6J7R2"/>
<keyword evidence="1" id="KW-0378">Hydrolase</keyword>
<evidence type="ECO:0000313" key="1">
    <source>
        <dbReference type="EMBL" id="MBC5722040.1"/>
    </source>
</evidence>
<dbReference type="GO" id="GO:0005829">
    <property type="term" value="C:cytosol"/>
    <property type="evidence" value="ECO:0007669"/>
    <property type="project" value="TreeGrafter"/>
</dbReference>
<sequence length="257" mass="28334">MVKAIFFDIDGTLVSFQTHTISPAVLEGLHRLREKGIRLFLSTGRHKVMSQSVRDLFPFDGCITLSGQYCFAQDRVLRSVPFAPERVKALVELMEHSTIPCIFLEEEDCYLVNPGPRAQVFPKQLAVPLPPSAPARRAEGRQVFQATAFLTREEQQALGDPFPGLEVMRWHPDFVDIISPGGGKDQGMDAILDFFGISLEDTMAFGDGENDIPMLRHAHVGVAMGNADALVRSHADFVTGTVDEDGILSALEHFGLL</sequence>
<dbReference type="Proteomes" id="UP000628736">
    <property type="component" value="Unassembled WGS sequence"/>
</dbReference>
<dbReference type="InterPro" id="IPR006379">
    <property type="entry name" value="HAD-SF_hydro_IIB"/>
</dbReference>
<dbReference type="PANTHER" id="PTHR10000">
    <property type="entry name" value="PHOSPHOSERINE PHOSPHATASE"/>
    <property type="match status" value="1"/>
</dbReference>
<dbReference type="SFLD" id="SFLDS00003">
    <property type="entry name" value="Haloacid_Dehalogenase"/>
    <property type="match status" value="1"/>
</dbReference>
<dbReference type="GO" id="GO:0000287">
    <property type="term" value="F:magnesium ion binding"/>
    <property type="evidence" value="ECO:0007669"/>
    <property type="project" value="TreeGrafter"/>
</dbReference>
<dbReference type="PROSITE" id="PS01229">
    <property type="entry name" value="COF_2"/>
    <property type="match status" value="1"/>
</dbReference>
<dbReference type="InterPro" id="IPR023214">
    <property type="entry name" value="HAD_sf"/>
</dbReference>
<keyword evidence="2" id="KW-1185">Reference proteome</keyword>
<dbReference type="NCBIfam" id="TIGR01484">
    <property type="entry name" value="HAD-SF-IIB"/>
    <property type="match status" value="1"/>
</dbReference>
<dbReference type="NCBIfam" id="TIGR00099">
    <property type="entry name" value="Cof-subfamily"/>
    <property type="match status" value="1"/>
</dbReference>
<gene>
    <name evidence="1" type="ORF">H8S11_04315</name>
</gene>
<protein>
    <submittedName>
        <fullName evidence="1">Cof-type HAD-IIB family hydrolase</fullName>
    </submittedName>
</protein>
<dbReference type="PROSITE" id="PS01228">
    <property type="entry name" value="COF_1"/>
    <property type="match status" value="1"/>
</dbReference>
<dbReference type="SFLD" id="SFLDG01144">
    <property type="entry name" value="C2.B.4:_PGP_Like"/>
    <property type="match status" value="1"/>
</dbReference>
<dbReference type="Gene3D" id="3.40.50.1000">
    <property type="entry name" value="HAD superfamily/HAD-like"/>
    <property type="match status" value="1"/>
</dbReference>
<dbReference type="SFLD" id="SFLDG01140">
    <property type="entry name" value="C2.B:_Phosphomannomutase_and_P"/>
    <property type="match status" value="1"/>
</dbReference>
<dbReference type="Pfam" id="PF08282">
    <property type="entry name" value="Hydrolase_3"/>
    <property type="match status" value="1"/>
</dbReference>
<accession>A0A8J6J7R2</accession>
<dbReference type="EMBL" id="JACOPO010000002">
    <property type="protein sequence ID" value="MBC5722040.1"/>
    <property type="molecule type" value="Genomic_DNA"/>
</dbReference>
<evidence type="ECO:0000313" key="2">
    <source>
        <dbReference type="Proteomes" id="UP000628736"/>
    </source>
</evidence>
<dbReference type="Gene3D" id="3.30.1240.10">
    <property type="match status" value="1"/>
</dbReference>
<dbReference type="InterPro" id="IPR036412">
    <property type="entry name" value="HAD-like_sf"/>
</dbReference>
<dbReference type="PANTHER" id="PTHR10000:SF25">
    <property type="entry name" value="PHOSPHATASE YKRA-RELATED"/>
    <property type="match status" value="1"/>
</dbReference>
<dbReference type="GO" id="GO:0016791">
    <property type="term" value="F:phosphatase activity"/>
    <property type="evidence" value="ECO:0007669"/>
    <property type="project" value="TreeGrafter"/>
</dbReference>
<comment type="caution">
    <text evidence="1">The sequence shown here is derived from an EMBL/GenBank/DDBJ whole genome shotgun (WGS) entry which is preliminary data.</text>
</comment>